<comment type="caution">
    <text evidence="1">The sequence shown here is derived from an EMBL/GenBank/DDBJ whole genome shotgun (WGS) entry which is preliminary data.</text>
</comment>
<proteinExistence type="predicted"/>
<name>A0A4C1TRJ8_EUMVA</name>
<evidence type="ECO:0000313" key="2">
    <source>
        <dbReference type="Proteomes" id="UP000299102"/>
    </source>
</evidence>
<protein>
    <submittedName>
        <fullName evidence="1">Uncharacterized protein</fullName>
    </submittedName>
</protein>
<dbReference type="Proteomes" id="UP000299102">
    <property type="component" value="Unassembled WGS sequence"/>
</dbReference>
<keyword evidence="2" id="KW-1185">Reference proteome</keyword>
<organism evidence="1 2">
    <name type="scientific">Eumeta variegata</name>
    <name type="common">Bagworm moth</name>
    <name type="synonym">Eumeta japonica</name>
    <dbReference type="NCBI Taxonomy" id="151549"/>
    <lineage>
        <taxon>Eukaryota</taxon>
        <taxon>Metazoa</taxon>
        <taxon>Ecdysozoa</taxon>
        <taxon>Arthropoda</taxon>
        <taxon>Hexapoda</taxon>
        <taxon>Insecta</taxon>
        <taxon>Pterygota</taxon>
        <taxon>Neoptera</taxon>
        <taxon>Endopterygota</taxon>
        <taxon>Lepidoptera</taxon>
        <taxon>Glossata</taxon>
        <taxon>Ditrysia</taxon>
        <taxon>Tineoidea</taxon>
        <taxon>Psychidae</taxon>
        <taxon>Oiketicinae</taxon>
        <taxon>Eumeta</taxon>
    </lineage>
</organism>
<evidence type="ECO:0000313" key="1">
    <source>
        <dbReference type="EMBL" id="GBP16613.1"/>
    </source>
</evidence>
<sequence>MNVTISSSVRLHPSEPRYYDHLRIIISVPRNHREQRSMRPFGKQMITADHAPPRRRGVTIATPRRL</sequence>
<accession>A0A4C1TRJ8</accession>
<gene>
    <name evidence="1" type="ORF">EVAR_19405_1</name>
</gene>
<reference evidence="1 2" key="1">
    <citation type="journal article" date="2019" name="Commun. Biol.">
        <title>The bagworm genome reveals a unique fibroin gene that provides high tensile strength.</title>
        <authorList>
            <person name="Kono N."/>
            <person name="Nakamura H."/>
            <person name="Ohtoshi R."/>
            <person name="Tomita M."/>
            <person name="Numata K."/>
            <person name="Arakawa K."/>
        </authorList>
    </citation>
    <scope>NUCLEOTIDE SEQUENCE [LARGE SCALE GENOMIC DNA]</scope>
</reference>
<dbReference type="AlphaFoldDB" id="A0A4C1TRJ8"/>
<dbReference type="EMBL" id="BGZK01000080">
    <property type="protein sequence ID" value="GBP16613.1"/>
    <property type="molecule type" value="Genomic_DNA"/>
</dbReference>